<name>A0ACB9AG16_CICIN</name>
<dbReference type="Proteomes" id="UP001055811">
    <property type="component" value="Linkage Group LG07"/>
</dbReference>
<protein>
    <submittedName>
        <fullName evidence="1">Uncharacterized protein</fullName>
    </submittedName>
</protein>
<sequence>MGNCIQKQPAIQLNGDDWGSTAASPETKLLSGSHRSDTRKGGRYYGDNFGEKSSTTEVKIKISKKRLEELLGSADVQGLTVQQVLAKLMNVGEGFESHQRPWRPALKSIPE</sequence>
<proteinExistence type="predicted"/>
<accession>A0ACB9AG16</accession>
<evidence type="ECO:0000313" key="1">
    <source>
        <dbReference type="EMBL" id="KAI3708549.1"/>
    </source>
</evidence>
<keyword evidence="2" id="KW-1185">Reference proteome</keyword>
<dbReference type="EMBL" id="CM042015">
    <property type="protein sequence ID" value="KAI3708549.1"/>
    <property type="molecule type" value="Genomic_DNA"/>
</dbReference>
<organism evidence="1 2">
    <name type="scientific">Cichorium intybus</name>
    <name type="common">Chicory</name>
    <dbReference type="NCBI Taxonomy" id="13427"/>
    <lineage>
        <taxon>Eukaryota</taxon>
        <taxon>Viridiplantae</taxon>
        <taxon>Streptophyta</taxon>
        <taxon>Embryophyta</taxon>
        <taxon>Tracheophyta</taxon>
        <taxon>Spermatophyta</taxon>
        <taxon>Magnoliopsida</taxon>
        <taxon>eudicotyledons</taxon>
        <taxon>Gunneridae</taxon>
        <taxon>Pentapetalae</taxon>
        <taxon>asterids</taxon>
        <taxon>campanulids</taxon>
        <taxon>Asterales</taxon>
        <taxon>Asteraceae</taxon>
        <taxon>Cichorioideae</taxon>
        <taxon>Cichorieae</taxon>
        <taxon>Cichoriinae</taxon>
        <taxon>Cichorium</taxon>
    </lineage>
</organism>
<evidence type="ECO:0000313" key="2">
    <source>
        <dbReference type="Proteomes" id="UP001055811"/>
    </source>
</evidence>
<reference evidence="1 2" key="2">
    <citation type="journal article" date="2022" name="Mol. Ecol. Resour.">
        <title>The genomes of chicory, endive, great burdock and yacon provide insights into Asteraceae paleo-polyploidization history and plant inulin production.</title>
        <authorList>
            <person name="Fan W."/>
            <person name="Wang S."/>
            <person name="Wang H."/>
            <person name="Wang A."/>
            <person name="Jiang F."/>
            <person name="Liu H."/>
            <person name="Zhao H."/>
            <person name="Xu D."/>
            <person name="Zhang Y."/>
        </authorList>
    </citation>
    <scope>NUCLEOTIDE SEQUENCE [LARGE SCALE GENOMIC DNA]</scope>
    <source>
        <strain evidence="2">cv. Punajuju</strain>
        <tissue evidence="1">Leaves</tissue>
    </source>
</reference>
<comment type="caution">
    <text evidence="1">The sequence shown here is derived from an EMBL/GenBank/DDBJ whole genome shotgun (WGS) entry which is preliminary data.</text>
</comment>
<reference evidence="2" key="1">
    <citation type="journal article" date="2022" name="Mol. Ecol. Resour.">
        <title>The genomes of chicory, endive, great burdock and yacon provide insights into Asteraceae palaeo-polyploidization history and plant inulin production.</title>
        <authorList>
            <person name="Fan W."/>
            <person name="Wang S."/>
            <person name="Wang H."/>
            <person name="Wang A."/>
            <person name="Jiang F."/>
            <person name="Liu H."/>
            <person name="Zhao H."/>
            <person name="Xu D."/>
            <person name="Zhang Y."/>
        </authorList>
    </citation>
    <scope>NUCLEOTIDE SEQUENCE [LARGE SCALE GENOMIC DNA]</scope>
    <source>
        <strain evidence="2">cv. Punajuju</strain>
    </source>
</reference>
<gene>
    <name evidence="1" type="ORF">L2E82_37769</name>
</gene>